<reference evidence="2 3" key="1">
    <citation type="submission" date="2024-10" db="EMBL/GenBank/DDBJ databases">
        <title>The Natural Products Discovery Center: Release of the First 8490 Sequenced Strains for Exploring Actinobacteria Biosynthetic Diversity.</title>
        <authorList>
            <person name="Kalkreuter E."/>
            <person name="Kautsar S.A."/>
            <person name="Yang D."/>
            <person name="Bader C.D."/>
            <person name="Teijaro C.N."/>
            <person name="Fluegel L."/>
            <person name="Davis C.M."/>
            <person name="Simpson J.R."/>
            <person name="Lauterbach L."/>
            <person name="Steele A.D."/>
            <person name="Gui C."/>
            <person name="Meng S."/>
            <person name="Li G."/>
            <person name="Viehrig K."/>
            <person name="Ye F."/>
            <person name="Su P."/>
            <person name="Kiefer A.F."/>
            <person name="Nichols A."/>
            <person name="Cepeda A.J."/>
            <person name="Yan W."/>
            <person name="Fan B."/>
            <person name="Jiang Y."/>
            <person name="Adhikari A."/>
            <person name="Zheng C.-J."/>
            <person name="Schuster L."/>
            <person name="Cowan T.M."/>
            <person name="Smanski M.J."/>
            <person name="Chevrette M.G."/>
            <person name="De Carvalho L.P.S."/>
            <person name="Shen B."/>
        </authorList>
    </citation>
    <scope>NUCLEOTIDE SEQUENCE [LARGE SCALE GENOMIC DNA]</scope>
    <source>
        <strain evidence="2 3">NPDC019275</strain>
    </source>
</reference>
<dbReference type="PANTHER" id="PTHR43383:SF2">
    <property type="entry name" value="AMIDOHYDROLASE 2 FAMILY PROTEIN"/>
    <property type="match status" value="1"/>
</dbReference>
<keyword evidence="3" id="KW-1185">Reference proteome</keyword>
<evidence type="ECO:0000313" key="3">
    <source>
        <dbReference type="Proteomes" id="UP001611415"/>
    </source>
</evidence>
<dbReference type="Pfam" id="PF04909">
    <property type="entry name" value="Amidohydro_2"/>
    <property type="match status" value="1"/>
</dbReference>
<protein>
    <submittedName>
        <fullName evidence="2">Amidohydrolase family protein</fullName>
    </submittedName>
</protein>
<gene>
    <name evidence="2" type="ORF">ACH49W_07545</name>
</gene>
<dbReference type="Proteomes" id="UP001611415">
    <property type="component" value="Unassembled WGS sequence"/>
</dbReference>
<dbReference type="Gene3D" id="3.20.20.140">
    <property type="entry name" value="Metal-dependent hydrolases"/>
    <property type="match status" value="1"/>
</dbReference>
<sequence>MTLTGDVTLTDHHCHGVTAADLDRPGFEALLGEGRRGSFDSALGLAVRRWCAPVLDLPPHTGADAYLARRADLGWREVTARLLGAAGTARWLVDTGLPGGLTGLTEFGELAGGETGEIVRLEQVAEQVVAEVGGTAKAFDRIEAAVRERAVGAVGLKTVVAYRTGLDFPLTDTPPPTLAPEHRLSDPATLGWLVGLGARLGAELGLPLQIHTGFGDPDLRLQHADPLLLTDFLRATAHTGLTVVLLHCWPFHRNAAYLTHVFEHVRMDLGLAIPHVGRGARTLLAEALELAPFRSVLYSSDGYGLPELHYLGAVLWRDALGELLDEWLADDVITTADAENLVSTLAHGNAARDYPFSGTSRKPKPR</sequence>
<organism evidence="2 3">
    <name type="scientific">Nocardia xishanensis</name>
    <dbReference type="NCBI Taxonomy" id="238964"/>
    <lineage>
        <taxon>Bacteria</taxon>
        <taxon>Bacillati</taxon>
        <taxon>Actinomycetota</taxon>
        <taxon>Actinomycetes</taxon>
        <taxon>Mycobacteriales</taxon>
        <taxon>Nocardiaceae</taxon>
        <taxon>Nocardia</taxon>
    </lineage>
</organism>
<evidence type="ECO:0000313" key="2">
    <source>
        <dbReference type="EMBL" id="MFI2473219.1"/>
    </source>
</evidence>
<feature type="domain" description="Amidohydrolase-related" evidence="1">
    <location>
        <begin position="200"/>
        <end position="356"/>
    </location>
</feature>
<comment type="caution">
    <text evidence="2">The sequence shown here is derived from an EMBL/GenBank/DDBJ whole genome shotgun (WGS) entry which is preliminary data.</text>
</comment>
<name>A0ABW7WWL5_9NOCA</name>
<dbReference type="InterPro" id="IPR006680">
    <property type="entry name" value="Amidohydro-rel"/>
</dbReference>
<accession>A0ABW7WWL5</accession>
<dbReference type="RefSeq" id="WP_364826782.1">
    <property type="nucleotide sequence ID" value="NZ_JBFAYM010000022.1"/>
</dbReference>
<dbReference type="SUPFAM" id="SSF51556">
    <property type="entry name" value="Metallo-dependent hydrolases"/>
    <property type="match status" value="1"/>
</dbReference>
<dbReference type="PANTHER" id="PTHR43383">
    <property type="entry name" value="NODULIN 6"/>
    <property type="match status" value="1"/>
</dbReference>
<dbReference type="EMBL" id="JBIRYO010000004">
    <property type="protein sequence ID" value="MFI2473219.1"/>
    <property type="molecule type" value="Genomic_DNA"/>
</dbReference>
<dbReference type="InterPro" id="IPR032466">
    <property type="entry name" value="Metal_Hydrolase"/>
</dbReference>
<proteinExistence type="predicted"/>
<evidence type="ECO:0000259" key="1">
    <source>
        <dbReference type="Pfam" id="PF04909"/>
    </source>
</evidence>